<dbReference type="EMBL" id="PYDT01000005">
    <property type="protein sequence ID" value="THU61622.1"/>
    <property type="molecule type" value="Genomic_DNA"/>
</dbReference>
<proteinExistence type="predicted"/>
<sequence>MSTCRDYESPLVISIDGPSMRANFNLFSLALTINLIRGLPDWTPALLYFPPSFPTPPTFSRLGFLTAVPSPVATVLGIEGRMFARNRYAEKVLMKKMWSTRFMMKLFLHLLDWDTTTWKNVSYPFNMPLRALNYCLLKN</sequence>
<keyword evidence="2" id="KW-1185">Reference proteome</keyword>
<gene>
    <name evidence="1" type="ORF">C4D60_Mb07t25280</name>
</gene>
<comment type="caution">
    <text evidence="1">The sequence shown here is derived from an EMBL/GenBank/DDBJ whole genome shotgun (WGS) entry which is preliminary data.</text>
</comment>
<dbReference type="AlphaFoldDB" id="A0A4S8JKC4"/>
<protein>
    <submittedName>
        <fullName evidence="1">Uncharacterized protein</fullName>
    </submittedName>
</protein>
<name>A0A4S8JKC4_MUSBA</name>
<reference evidence="1 2" key="1">
    <citation type="journal article" date="2019" name="Nat. Plants">
        <title>Genome sequencing of Musa balbisiana reveals subgenome evolution and function divergence in polyploid bananas.</title>
        <authorList>
            <person name="Yao X."/>
        </authorList>
    </citation>
    <scope>NUCLEOTIDE SEQUENCE [LARGE SCALE GENOMIC DNA]</scope>
    <source>
        <strain evidence="2">cv. DH-PKW</strain>
        <tissue evidence="1">Leaves</tissue>
    </source>
</reference>
<evidence type="ECO:0000313" key="1">
    <source>
        <dbReference type="EMBL" id="THU61622.1"/>
    </source>
</evidence>
<evidence type="ECO:0000313" key="2">
    <source>
        <dbReference type="Proteomes" id="UP000317650"/>
    </source>
</evidence>
<accession>A0A4S8JKC4</accession>
<dbReference type="Proteomes" id="UP000317650">
    <property type="component" value="Chromosome 7"/>
</dbReference>
<organism evidence="1 2">
    <name type="scientific">Musa balbisiana</name>
    <name type="common">Banana</name>
    <dbReference type="NCBI Taxonomy" id="52838"/>
    <lineage>
        <taxon>Eukaryota</taxon>
        <taxon>Viridiplantae</taxon>
        <taxon>Streptophyta</taxon>
        <taxon>Embryophyta</taxon>
        <taxon>Tracheophyta</taxon>
        <taxon>Spermatophyta</taxon>
        <taxon>Magnoliopsida</taxon>
        <taxon>Liliopsida</taxon>
        <taxon>Zingiberales</taxon>
        <taxon>Musaceae</taxon>
        <taxon>Musa</taxon>
    </lineage>
</organism>